<accession>A0ABR2L9E9</accession>
<comment type="caution">
    <text evidence="2">The sequence shown here is derived from an EMBL/GenBank/DDBJ whole genome shotgun (WGS) entry which is preliminary data.</text>
</comment>
<dbReference type="Proteomes" id="UP001470230">
    <property type="component" value="Unassembled WGS sequence"/>
</dbReference>
<evidence type="ECO:0000313" key="3">
    <source>
        <dbReference type="Proteomes" id="UP001470230"/>
    </source>
</evidence>
<reference evidence="2 3" key="1">
    <citation type="submission" date="2024-04" db="EMBL/GenBank/DDBJ databases">
        <title>Tritrichomonas musculus Genome.</title>
        <authorList>
            <person name="Alves-Ferreira E."/>
            <person name="Grigg M."/>
            <person name="Lorenzi H."/>
            <person name="Galac M."/>
        </authorList>
    </citation>
    <scope>NUCLEOTIDE SEQUENCE [LARGE SCALE GENOMIC DNA]</scope>
    <source>
        <strain evidence="2 3">EAF2021</strain>
    </source>
</reference>
<organism evidence="2 3">
    <name type="scientific">Tritrichomonas musculus</name>
    <dbReference type="NCBI Taxonomy" id="1915356"/>
    <lineage>
        <taxon>Eukaryota</taxon>
        <taxon>Metamonada</taxon>
        <taxon>Parabasalia</taxon>
        <taxon>Tritrichomonadida</taxon>
        <taxon>Tritrichomonadidae</taxon>
        <taxon>Tritrichomonas</taxon>
    </lineage>
</organism>
<protein>
    <recommendedName>
        <fullName evidence="4">Transmembrane protein</fullName>
    </recommendedName>
</protein>
<evidence type="ECO:0008006" key="4">
    <source>
        <dbReference type="Google" id="ProtNLM"/>
    </source>
</evidence>
<sequence>MGLILSTFYSASPFLSTPHAKQLSSNLLISNVQFSYHFSNFLFSPSFINQQKYAIIKKSCFSNFLDRVIFIANQNKYVSSIKTDMHFTERLIFSEMNGDALSFDKILLSQTIIIDRCNFNYINSKNEEGGCIYTTAHLSIKESAFESCNSKSGCIYCENSYLSLFSTVFESCISQSMSSCFVLLYNKTKQDIPTVISFNSFSNSQSRNLFGISYIKSVNPVSITYSNITKCGASQCVGSFEIAKSAIYIRFSKFFRSYANVHNGCIVIREASQFLIESSAFIQCQQKTTLTETGCDLLIYNIPAESTIKNTAFIDSRFSNGFSITIVNGIELSFEECIFSFQKNSEINPSSMYLCVFSNTIFECSNSESNQNEDQKMIEEPEITEKCMKINSDINQKIILSDQTKAKTKKQLQKNKYDDKYLSILFSYDSRIDIAISNSSSFISNLASSIAEKNFCQQHGIRKKHIIFFFLYVVFLVIGFIMVFLFELLNRKYPSLCVIKPNKGGFMLAKTPHAIL</sequence>
<evidence type="ECO:0000256" key="1">
    <source>
        <dbReference type="SAM" id="Phobius"/>
    </source>
</evidence>
<keyword evidence="3" id="KW-1185">Reference proteome</keyword>
<dbReference type="EMBL" id="JAPFFF010000001">
    <property type="protein sequence ID" value="KAK8899980.1"/>
    <property type="molecule type" value="Genomic_DNA"/>
</dbReference>
<gene>
    <name evidence="2" type="ORF">M9Y10_002303</name>
</gene>
<name>A0ABR2L9E9_9EUKA</name>
<keyword evidence="1" id="KW-0812">Transmembrane</keyword>
<evidence type="ECO:0000313" key="2">
    <source>
        <dbReference type="EMBL" id="KAK8899980.1"/>
    </source>
</evidence>
<proteinExistence type="predicted"/>
<feature type="transmembrane region" description="Helical" evidence="1">
    <location>
        <begin position="466"/>
        <end position="486"/>
    </location>
</feature>
<keyword evidence="1" id="KW-1133">Transmembrane helix</keyword>
<keyword evidence="1" id="KW-0472">Membrane</keyword>